<evidence type="ECO:0000256" key="1">
    <source>
        <dbReference type="SAM" id="MobiDB-lite"/>
    </source>
</evidence>
<gene>
    <name evidence="2" type="ORF">SAMN04488115_10884</name>
</gene>
<feature type="compositionally biased region" description="Polar residues" evidence="1">
    <location>
        <begin position="50"/>
        <end position="61"/>
    </location>
</feature>
<protein>
    <submittedName>
        <fullName evidence="2">Uncharacterized protein</fullName>
    </submittedName>
</protein>
<proteinExistence type="predicted"/>
<accession>A0A1H6BUG3</accession>
<evidence type="ECO:0000313" key="3">
    <source>
        <dbReference type="Proteomes" id="UP000236743"/>
    </source>
</evidence>
<evidence type="ECO:0000313" key="2">
    <source>
        <dbReference type="EMBL" id="SEG64309.1"/>
    </source>
</evidence>
<feature type="region of interest" description="Disordered" evidence="1">
    <location>
        <begin position="35"/>
        <end position="64"/>
    </location>
</feature>
<keyword evidence="3" id="KW-1185">Reference proteome</keyword>
<reference evidence="2 3" key="1">
    <citation type="submission" date="2016-10" db="EMBL/GenBank/DDBJ databases">
        <authorList>
            <person name="de Groot N.N."/>
        </authorList>
    </citation>
    <scope>NUCLEOTIDE SEQUENCE [LARGE SCALE GENOMIC DNA]</scope>
    <source>
        <strain evidence="2 3">DSM 26656</strain>
    </source>
</reference>
<dbReference type="EMBL" id="FNUY01000008">
    <property type="protein sequence ID" value="SEG64309.1"/>
    <property type="molecule type" value="Genomic_DNA"/>
</dbReference>
<name>A0A1H6BUG3_9HYPH</name>
<dbReference type="AlphaFoldDB" id="A0A1H6BUG3"/>
<sequence>MTFKIEILTETGAEARQQMALFLGMPFAPVSTLVPNTEPFPSNRAMPSGADTTVDQPTDRQQGVLDGTFGVRSATDEERAAVGIAPSVLDEPSVQQAIAKRERGQPSPGKARRTKAEIAEDEAADAVDDANITTHIPPALNISSGEERVDPSIVAQDAADEAAESAAARTSGAPTLDDLRRLMGDVQRKHGMAVAAKLPGLIGKGVGELTDEELPKAISAVQFVLENGLSNVSDEPAKTEATPAATKQDLVAAMLDYALFADGQNADHAKMPHTMEDVAVVFGKLFGAEVSKLSQVPADGYAKAIAGIAEMKSKDVFKRGGK</sequence>
<dbReference type="Proteomes" id="UP000236743">
    <property type="component" value="Unassembled WGS sequence"/>
</dbReference>
<organism evidence="2 3">
    <name type="scientific">Bosea lathyri</name>
    <dbReference type="NCBI Taxonomy" id="1036778"/>
    <lineage>
        <taxon>Bacteria</taxon>
        <taxon>Pseudomonadati</taxon>
        <taxon>Pseudomonadota</taxon>
        <taxon>Alphaproteobacteria</taxon>
        <taxon>Hyphomicrobiales</taxon>
        <taxon>Boseaceae</taxon>
        <taxon>Bosea</taxon>
    </lineage>
</organism>